<proteinExistence type="predicted"/>
<sequence>MNWTKHHSYIDNSNINKSDDIDGMVYHLSFPPILSGYLMKCYDIHAHAVFISDAYSYVRATKELEELYPLILQNGFIVGYDFINEDYPDYREITNQSIIDFTAKSNLTFEQRKQELGIRYILQKTN</sequence>
<reference evidence="2" key="1">
    <citation type="submission" date="2022-11" db="UniProtKB">
        <authorList>
            <consortium name="WormBaseParasite"/>
        </authorList>
    </citation>
    <scope>IDENTIFICATION</scope>
</reference>
<organism evidence="1 2">
    <name type="scientific">Acrobeloides nanus</name>
    <dbReference type="NCBI Taxonomy" id="290746"/>
    <lineage>
        <taxon>Eukaryota</taxon>
        <taxon>Metazoa</taxon>
        <taxon>Ecdysozoa</taxon>
        <taxon>Nematoda</taxon>
        <taxon>Chromadorea</taxon>
        <taxon>Rhabditida</taxon>
        <taxon>Tylenchina</taxon>
        <taxon>Cephalobomorpha</taxon>
        <taxon>Cephaloboidea</taxon>
        <taxon>Cephalobidae</taxon>
        <taxon>Acrobeloides</taxon>
    </lineage>
</organism>
<dbReference type="AlphaFoldDB" id="A0A914C6S1"/>
<evidence type="ECO:0000313" key="1">
    <source>
        <dbReference type="Proteomes" id="UP000887540"/>
    </source>
</evidence>
<name>A0A914C6S1_9BILA</name>
<accession>A0A914C6S1</accession>
<dbReference type="Proteomes" id="UP000887540">
    <property type="component" value="Unplaced"/>
</dbReference>
<keyword evidence="1" id="KW-1185">Reference proteome</keyword>
<dbReference type="WBParaSite" id="ACRNAN_Path_417.g1593.t1">
    <property type="protein sequence ID" value="ACRNAN_Path_417.g1593.t1"/>
    <property type="gene ID" value="ACRNAN_Path_417.g1593"/>
</dbReference>
<protein>
    <submittedName>
        <fullName evidence="2">Uncharacterized protein</fullName>
    </submittedName>
</protein>
<evidence type="ECO:0000313" key="2">
    <source>
        <dbReference type="WBParaSite" id="ACRNAN_Path_417.g1593.t1"/>
    </source>
</evidence>